<comment type="caution">
    <text evidence="11">The sequence shown here is derived from an EMBL/GenBank/DDBJ whole genome shotgun (WGS) entry which is preliminary data.</text>
</comment>
<comment type="catalytic activity">
    <reaction evidence="7">
        <text>L-methionine + H2O = methanethiol + 2-oxobutanoate + NH4(+)</text>
        <dbReference type="Rhea" id="RHEA:23800"/>
        <dbReference type="ChEBI" id="CHEBI:15377"/>
        <dbReference type="ChEBI" id="CHEBI:16007"/>
        <dbReference type="ChEBI" id="CHEBI:16763"/>
        <dbReference type="ChEBI" id="CHEBI:28938"/>
        <dbReference type="ChEBI" id="CHEBI:57844"/>
        <dbReference type="EC" id="4.4.1.11"/>
    </reaction>
</comment>
<evidence type="ECO:0000256" key="4">
    <source>
        <dbReference type="ARBA" id="ARBA00019040"/>
    </source>
</evidence>
<keyword evidence="12" id="KW-1185">Reference proteome</keyword>
<dbReference type="SUPFAM" id="SSF53383">
    <property type="entry name" value="PLP-dependent transferases"/>
    <property type="match status" value="1"/>
</dbReference>
<evidence type="ECO:0000256" key="7">
    <source>
        <dbReference type="ARBA" id="ARBA00049180"/>
    </source>
</evidence>
<dbReference type="PIRSF" id="PIRSF001434">
    <property type="entry name" value="CGS"/>
    <property type="match status" value="1"/>
</dbReference>
<dbReference type="OrthoDB" id="9805807at2"/>
<dbReference type="Proteomes" id="UP000253769">
    <property type="component" value="Unassembled WGS sequence"/>
</dbReference>
<dbReference type="Gene3D" id="3.40.640.10">
    <property type="entry name" value="Type I PLP-dependent aspartate aminotransferase-like (Major domain)"/>
    <property type="match status" value="1"/>
</dbReference>
<dbReference type="GO" id="GO:0009086">
    <property type="term" value="P:methionine biosynthetic process"/>
    <property type="evidence" value="ECO:0007669"/>
    <property type="project" value="UniProtKB-ARBA"/>
</dbReference>
<evidence type="ECO:0000256" key="3">
    <source>
        <dbReference type="ARBA" id="ARBA00012222"/>
    </source>
</evidence>
<evidence type="ECO:0000256" key="6">
    <source>
        <dbReference type="ARBA" id="ARBA00023239"/>
    </source>
</evidence>
<dbReference type="PROSITE" id="PS00868">
    <property type="entry name" value="CYS_MET_METAB_PP"/>
    <property type="match status" value="1"/>
</dbReference>
<dbReference type="RefSeq" id="WP_114694642.1">
    <property type="nucleotide sequence ID" value="NZ_QQOH01000001.1"/>
</dbReference>
<sequence length="420" mass="44842">MSAANDVTPTGAKANEATLNLTAPNGSAAPNFATRAIHAGDAGQDPHGALTAPVYMTSTFGFDSVEQGAARFAGEQQGHFYTRISNPTQDLLEQRLASLEQGEAGLATASGMGAISATLWSLLEPGDRVIADITLYGCTFAYLDHGLRKFGIEVEFVDCTDLDALKAALSDNTRVVYFETPVNPTMRLMDIAAISDLVHDCDPSIKVVVDNTYCTPALQRPLTLGADLVVHSATKYLGGHGDLVAGAVVGDAATIEQIRLVGLKDMTGAVIAPLTAFLVLRGLKTLQLRMERHSRSAQALAEQLSMQPQIKAVHYPGLSDNPYFGLCWKQMEQPGGMIAFELKGGLEAGMAFMNRLKMIKRAVSLGDAETLCQHPASMTHSTYTPEQRAEHGIAEGLIRLSVGLEGVEDIWSDLLQALEG</sequence>
<reference evidence="11 12" key="1">
    <citation type="submission" date="2018-07" db="EMBL/GenBank/DDBJ databases">
        <title>Motiliproteus coralliicola sp. nov., a bacterium isolated from Coral.</title>
        <authorList>
            <person name="Wang G."/>
        </authorList>
    </citation>
    <scope>NUCLEOTIDE SEQUENCE [LARGE SCALE GENOMIC DNA]</scope>
    <source>
        <strain evidence="11 12">C34</strain>
    </source>
</reference>
<dbReference type="GO" id="GO:0018826">
    <property type="term" value="F:methionine gamma-lyase activity"/>
    <property type="evidence" value="ECO:0007669"/>
    <property type="project" value="UniProtKB-EC"/>
</dbReference>
<evidence type="ECO:0000256" key="10">
    <source>
        <dbReference type="SAM" id="MobiDB-lite"/>
    </source>
</evidence>
<dbReference type="Gene3D" id="3.90.1150.10">
    <property type="entry name" value="Aspartate Aminotransferase, domain 1"/>
    <property type="match status" value="1"/>
</dbReference>
<dbReference type="GO" id="GO:0030170">
    <property type="term" value="F:pyridoxal phosphate binding"/>
    <property type="evidence" value="ECO:0007669"/>
    <property type="project" value="InterPro"/>
</dbReference>
<protein>
    <recommendedName>
        <fullName evidence="4">L-methionine gamma-lyase</fullName>
        <ecNumber evidence="3">4.4.1.11</ecNumber>
    </recommendedName>
</protein>
<dbReference type="InterPro" id="IPR015424">
    <property type="entry name" value="PyrdxlP-dep_Trfase"/>
</dbReference>
<evidence type="ECO:0000313" key="11">
    <source>
        <dbReference type="EMBL" id="RDE25356.1"/>
    </source>
</evidence>
<dbReference type="GO" id="GO:0005737">
    <property type="term" value="C:cytoplasm"/>
    <property type="evidence" value="ECO:0007669"/>
    <property type="project" value="TreeGrafter"/>
</dbReference>
<dbReference type="InterPro" id="IPR006237">
    <property type="entry name" value="L-Met_gamma_lys"/>
</dbReference>
<name>A0A369WXW3_9GAMM</name>
<keyword evidence="6 11" id="KW-0456">Lyase</keyword>
<organism evidence="11 12">
    <name type="scientific">Motiliproteus coralliicola</name>
    <dbReference type="NCBI Taxonomy" id="2283196"/>
    <lineage>
        <taxon>Bacteria</taxon>
        <taxon>Pseudomonadati</taxon>
        <taxon>Pseudomonadota</taxon>
        <taxon>Gammaproteobacteria</taxon>
        <taxon>Oceanospirillales</taxon>
        <taxon>Oceanospirillaceae</taxon>
        <taxon>Motiliproteus</taxon>
    </lineage>
</organism>
<dbReference type="Pfam" id="PF01053">
    <property type="entry name" value="Cys_Met_Meta_PP"/>
    <property type="match status" value="1"/>
</dbReference>
<dbReference type="PANTHER" id="PTHR11808:SF80">
    <property type="entry name" value="CYSTATHIONINE GAMMA-LYASE"/>
    <property type="match status" value="1"/>
</dbReference>
<dbReference type="InterPro" id="IPR015421">
    <property type="entry name" value="PyrdxlP-dep_Trfase_major"/>
</dbReference>
<dbReference type="AlphaFoldDB" id="A0A369WXW3"/>
<dbReference type="FunFam" id="3.90.1150.10:FF:000033">
    <property type="entry name" value="Cystathionine gamma-synthase"/>
    <property type="match status" value="1"/>
</dbReference>
<dbReference type="GO" id="GO:0019346">
    <property type="term" value="P:transsulfuration"/>
    <property type="evidence" value="ECO:0007669"/>
    <property type="project" value="InterPro"/>
</dbReference>
<dbReference type="InterPro" id="IPR015422">
    <property type="entry name" value="PyrdxlP-dep_Trfase_small"/>
</dbReference>
<gene>
    <name evidence="11" type="primary">megL</name>
    <name evidence="11" type="ORF">DV711_05630</name>
</gene>
<dbReference type="EMBL" id="QQOH01000001">
    <property type="protein sequence ID" value="RDE25356.1"/>
    <property type="molecule type" value="Genomic_DNA"/>
</dbReference>
<dbReference type="NCBIfam" id="TIGR01328">
    <property type="entry name" value="met_gam_lyase"/>
    <property type="match status" value="1"/>
</dbReference>
<comment type="similarity">
    <text evidence="2">Belongs to the trans-sulfuration enzymes family. L-methionine gamma-lyase subfamily.</text>
</comment>
<dbReference type="CDD" id="cd00614">
    <property type="entry name" value="CGS_like"/>
    <property type="match status" value="1"/>
</dbReference>
<keyword evidence="5 8" id="KW-0663">Pyridoxal phosphate</keyword>
<proteinExistence type="inferred from homology"/>
<dbReference type="InterPro" id="IPR000277">
    <property type="entry name" value="Cys/Met-Metab_PyrdxlP-dep_enz"/>
</dbReference>
<dbReference type="EC" id="4.4.1.11" evidence="3"/>
<feature type="modified residue" description="N6-(pyridoxal phosphate)lysine" evidence="8">
    <location>
        <position position="235"/>
    </location>
</feature>
<evidence type="ECO:0000256" key="2">
    <source>
        <dbReference type="ARBA" id="ARBA00008667"/>
    </source>
</evidence>
<feature type="region of interest" description="Disordered" evidence="10">
    <location>
        <begin position="1"/>
        <end position="22"/>
    </location>
</feature>
<dbReference type="InterPro" id="IPR054542">
    <property type="entry name" value="Cys_met_metab_PP"/>
</dbReference>
<comment type="cofactor">
    <cofactor evidence="1 9">
        <name>pyridoxal 5'-phosphate</name>
        <dbReference type="ChEBI" id="CHEBI:597326"/>
    </cofactor>
</comment>
<evidence type="ECO:0000256" key="5">
    <source>
        <dbReference type="ARBA" id="ARBA00022898"/>
    </source>
</evidence>
<dbReference type="FunFam" id="3.40.640.10:FF:000046">
    <property type="entry name" value="Cystathionine gamma-lyase"/>
    <property type="match status" value="1"/>
</dbReference>
<evidence type="ECO:0000256" key="8">
    <source>
        <dbReference type="PIRSR" id="PIRSR001434-2"/>
    </source>
</evidence>
<evidence type="ECO:0000256" key="9">
    <source>
        <dbReference type="RuleBase" id="RU362118"/>
    </source>
</evidence>
<accession>A0A369WXW3</accession>
<evidence type="ECO:0000313" key="12">
    <source>
        <dbReference type="Proteomes" id="UP000253769"/>
    </source>
</evidence>
<dbReference type="PANTHER" id="PTHR11808">
    <property type="entry name" value="TRANS-SULFURATION ENZYME FAMILY MEMBER"/>
    <property type="match status" value="1"/>
</dbReference>
<evidence type="ECO:0000256" key="1">
    <source>
        <dbReference type="ARBA" id="ARBA00001933"/>
    </source>
</evidence>